<protein>
    <submittedName>
        <fullName evidence="1">Uncharacterized protein</fullName>
    </submittedName>
</protein>
<evidence type="ECO:0000313" key="2">
    <source>
        <dbReference type="Proteomes" id="UP001352852"/>
    </source>
</evidence>
<evidence type="ECO:0000313" key="1">
    <source>
        <dbReference type="EMBL" id="MED6287868.1"/>
    </source>
</evidence>
<dbReference type="Proteomes" id="UP001352852">
    <property type="component" value="Unassembled WGS sequence"/>
</dbReference>
<comment type="caution">
    <text evidence="1">The sequence shown here is derived from an EMBL/GenBank/DDBJ whole genome shotgun (WGS) entry which is preliminary data.</text>
</comment>
<reference evidence="1 2" key="1">
    <citation type="submission" date="2021-06" db="EMBL/GenBank/DDBJ databases">
        <authorList>
            <person name="Palmer J.M."/>
        </authorList>
    </citation>
    <scope>NUCLEOTIDE SEQUENCE [LARGE SCALE GENOMIC DNA]</scope>
    <source>
        <strain evidence="1 2">CL_MEX2019</strain>
        <tissue evidence="1">Muscle</tissue>
    </source>
</reference>
<sequence length="171" mass="19261">MDSYCDSWDNFRKVFPLPLVCSAPECLLQCTTHTTLRPKKRRRGTRAGILVKRRRYRRLASWLWRDSRCLRPVPLLSFGVDPAPPSVAQVPWLSVGLLACCPSSVLRSAGGGAVPALMMVSTGFGFATRRGKRTGNLAGWLLRHWNSTFFRTRRRTRSCVSGQIHLQANDC</sequence>
<accession>A0ABU7EKU5</accession>
<dbReference type="EMBL" id="JAHUTJ010059347">
    <property type="protein sequence ID" value="MED6287868.1"/>
    <property type="molecule type" value="Genomic_DNA"/>
</dbReference>
<proteinExistence type="predicted"/>
<keyword evidence="2" id="KW-1185">Reference proteome</keyword>
<gene>
    <name evidence="1" type="ORF">CHARACLAT_020703</name>
</gene>
<organism evidence="1 2">
    <name type="scientific">Characodon lateralis</name>
    <dbReference type="NCBI Taxonomy" id="208331"/>
    <lineage>
        <taxon>Eukaryota</taxon>
        <taxon>Metazoa</taxon>
        <taxon>Chordata</taxon>
        <taxon>Craniata</taxon>
        <taxon>Vertebrata</taxon>
        <taxon>Euteleostomi</taxon>
        <taxon>Actinopterygii</taxon>
        <taxon>Neopterygii</taxon>
        <taxon>Teleostei</taxon>
        <taxon>Neoteleostei</taxon>
        <taxon>Acanthomorphata</taxon>
        <taxon>Ovalentaria</taxon>
        <taxon>Atherinomorphae</taxon>
        <taxon>Cyprinodontiformes</taxon>
        <taxon>Goodeidae</taxon>
        <taxon>Characodon</taxon>
    </lineage>
</organism>
<name>A0ABU7EKU5_9TELE</name>